<dbReference type="Proteomes" id="UP000523821">
    <property type="component" value="Unassembled WGS sequence"/>
</dbReference>
<feature type="binding site" evidence="8">
    <location>
        <position position="464"/>
    </location>
    <ligand>
        <name>(6S)-5-formyl-5,6,7,8-tetrahydrofolate</name>
        <dbReference type="ChEBI" id="CHEBI:57457"/>
    </ligand>
</feature>
<feature type="binding site" evidence="8">
    <location>
        <begin position="244"/>
        <end position="249"/>
    </location>
    <ligand>
        <name>GTP</name>
        <dbReference type="ChEBI" id="CHEBI:37565"/>
    </ligand>
</feature>
<dbReference type="Gene3D" id="3.40.50.300">
    <property type="entry name" value="P-loop containing nucleotide triphosphate hydrolases"/>
    <property type="match status" value="1"/>
</dbReference>
<evidence type="ECO:0000256" key="1">
    <source>
        <dbReference type="ARBA" id="ARBA00011043"/>
    </source>
</evidence>
<evidence type="ECO:0000313" key="11">
    <source>
        <dbReference type="Proteomes" id="UP000523821"/>
    </source>
</evidence>
<keyword evidence="8" id="KW-0479">Metal-binding</keyword>
<keyword evidence="6 8" id="KW-0630">Potassium</keyword>
<dbReference type="InterPro" id="IPR006073">
    <property type="entry name" value="GTP-bd"/>
</dbReference>
<evidence type="ECO:0000256" key="7">
    <source>
        <dbReference type="ARBA" id="ARBA00023134"/>
    </source>
</evidence>
<keyword evidence="4 8" id="KW-0378">Hydrolase</keyword>
<dbReference type="GO" id="GO:0003924">
    <property type="term" value="F:GTPase activity"/>
    <property type="evidence" value="ECO:0007669"/>
    <property type="project" value="UniProtKB-UniRule"/>
</dbReference>
<dbReference type="Pfam" id="PF12631">
    <property type="entry name" value="MnmE_helical"/>
    <property type="match status" value="1"/>
</dbReference>
<dbReference type="InterPro" id="IPR018948">
    <property type="entry name" value="GTP-bd_TrmE_N"/>
</dbReference>
<dbReference type="CDD" id="cd04164">
    <property type="entry name" value="trmE"/>
    <property type="match status" value="1"/>
</dbReference>
<feature type="binding site" evidence="8">
    <location>
        <position position="269"/>
    </location>
    <ligand>
        <name>Mg(2+)</name>
        <dbReference type="ChEBI" id="CHEBI:18420"/>
    </ligand>
</feature>
<keyword evidence="2 8" id="KW-0819">tRNA processing</keyword>
<protein>
    <recommendedName>
        <fullName evidence="8">tRNA modification GTPase MnmE</fullName>
        <ecNumber evidence="8">3.6.-.-</ecNumber>
    </recommendedName>
</protein>
<keyword evidence="7 8" id="KW-0342">GTP-binding</keyword>
<feature type="binding site" evidence="8">
    <location>
        <position position="97"/>
    </location>
    <ligand>
        <name>(6S)-5-formyl-5,6,7,8-tetrahydrofolate</name>
        <dbReference type="ChEBI" id="CHEBI:57457"/>
    </ligand>
</feature>
<comment type="similarity">
    <text evidence="1 8">Belongs to the TRAFAC class TrmE-Era-EngA-EngB-Septin-like GTPase superfamily. TrmE GTPase family.</text>
</comment>
<evidence type="ECO:0000256" key="5">
    <source>
        <dbReference type="ARBA" id="ARBA00022842"/>
    </source>
</evidence>
<dbReference type="Gene3D" id="1.20.120.430">
    <property type="entry name" value="tRNA modification GTPase MnmE domain 2"/>
    <property type="match status" value="1"/>
</dbReference>
<dbReference type="Pfam" id="PF01926">
    <property type="entry name" value="MMR_HSR1"/>
    <property type="match status" value="1"/>
</dbReference>
<dbReference type="PANTHER" id="PTHR42714">
    <property type="entry name" value="TRNA MODIFICATION GTPASE GTPBP3"/>
    <property type="match status" value="1"/>
</dbReference>
<dbReference type="GO" id="GO:0005525">
    <property type="term" value="F:GTP binding"/>
    <property type="evidence" value="ECO:0007669"/>
    <property type="project" value="UniProtKB-UniRule"/>
</dbReference>
<keyword evidence="11" id="KW-1185">Reference proteome</keyword>
<evidence type="ECO:0000259" key="9">
    <source>
        <dbReference type="PROSITE" id="PS51709"/>
    </source>
</evidence>
<dbReference type="SUPFAM" id="SSF52540">
    <property type="entry name" value="P-loop containing nucleoside triphosphate hydrolases"/>
    <property type="match status" value="1"/>
</dbReference>
<dbReference type="EMBL" id="JACHOO010000006">
    <property type="protein sequence ID" value="MBB5754111.1"/>
    <property type="molecule type" value="Genomic_DNA"/>
</dbReference>
<dbReference type="CDD" id="cd14858">
    <property type="entry name" value="TrmE_N"/>
    <property type="match status" value="1"/>
</dbReference>
<keyword evidence="3 8" id="KW-0547">Nucleotide-binding</keyword>
<dbReference type="InterPro" id="IPR027368">
    <property type="entry name" value="MnmE_dom2"/>
</dbReference>
<gene>
    <name evidence="8" type="primary">mnmE</name>
    <name evidence="8" type="synonym">trmE</name>
    <name evidence="10" type="ORF">GGQ63_003186</name>
</gene>
<feature type="binding site" evidence="8">
    <location>
        <position position="39"/>
    </location>
    <ligand>
        <name>(6S)-5-formyl-5,6,7,8-tetrahydrofolate</name>
        <dbReference type="ChEBI" id="CHEBI:57457"/>
    </ligand>
</feature>
<dbReference type="GO" id="GO:0046872">
    <property type="term" value="F:metal ion binding"/>
    <property type="evidence" value="ECO:0007669"/>
    <property type="project" value="UniProtKB-KW"/>
</dbReference>
<keyword evidence="8" id="KW-0963">Cytoplasm</keyword>
<dbReference type="GO" id="GO:0030488">
    <property type="term" value="P:tRNA methylation"/>
    <property type="evidence" value="ECO:0007669"/>
    <property type="project" value="TreeGrafter"/>
</dbReference>
<comment type="caution">
    <text evidence="10">The sequence shown here is derived from an EMBL/GenBank/DDBJ whole genome shotgun (WGS) entry which is preliminary data.</text>
</comment>
<name>A0A7W9FNZ8_9HYPH</name>
<dbReference type="GO" id="GO:0005737">
    <property type="term" value="C:cytoplasm"/>
    <property type="evidence" value="ECO:0007669"/>
    <property type="project" value="UniProtKB-SubCell"/>
</dbReference>
<dbReference type="EC" id="3.6.-.-" evidence="8"/>
<dbReference type="NCBIfam" id="TIGR00231">
    <property type="entry name" value="small_GTP"/>
    <property type="match status" value="1"/>
</dbReference>
<proteinExistence type="inferred from homology"/>
<comment type="cofactor">
    <cofactor evidence="8">
        <name>K(+)</name>
        <dbReference type="ChEBI" id="CHEBI:29103"/>
    </cofactor>
    <text evidence="8">Binds 1 potassium ion per subunit.</text>
</comment>
<dbReference type="PANTHER" id="PTHR42714:SF2">
    <property type="entry name" value="TRNA MODIFICATION GTPASE GTPBP3, MITOCHONDRIAL"/>
    <property type="match status" value="1"/>
</dbReference>
<comment type="function">
    <text evidence="8">Exhibits a very high intrinsic GTPase hydrolysis rate. Involved in the addition of a carboxymethylaminomethyl (cmnm) group at the wobble position (U34) of certain tRNAs, forming tRNA-cmnm(5)s(2)U34.</text>
</comment>
<evidence type="ECO:0000313" key="10">
    <source>
        <dbReference type="EMBL" id="MBB5754111.1"/>
    </source>
</evidence>
<feature type="binding site" evidence="8">
    <location>
        <position position="137"/>
    </location>
    <ligand>
        <name>(6S)-5-formyl-5,6,7,8-tetrahydrofolate</name>
        <dbReference type="ChEBI" id="CHEBI:57457"/>
    </ligand>
</feature>
<dbReference type="InterPro" id="IPR004520">
    <property type="entry name" value="GTPase_MnmE"/>
</dbReference>
<comment type="subcellular location">
    <subcellularLocation>
        <location evidence="8">Cytoplasm</location>
    </subcellularLocation>
</comment>
<sequence>MGRVRSIWGAGAREASSMSEATIFALSSGAPPAGVAVIRVSGEGVRFGLETIIGPLPPPRRAALRPIRDPRTGELLDAGLVLFFPGPHSFTGEDVAELQIHGGRAVVAAVLDTLGGLPGFAPAEAGAFTRRAFENGRLDLTEVEGLADLVQAETAWQRRLARAQAGGALRSLYDGWRSRLIRARALIEAELDFPDEEDVPGSVSERVWADIAVLSTEVEVHLARAEWGERARSGFEIVLLGPPNAGKSSLLNALAGRDVAIVTDEPGTTRDLIEVRLDLAGYPVTLVDTAGLRQATGRVEEEGIRRALARGARADLLLRLDPADEMVQPRSAPDGVAPEGPPALRIASKADVIDSDSKHFLREAGSMPVSSTTGEGLDDLIRAIGRALGVAEPPPDLALPNRARHRAGLLALSESLQAARKSGLALELRAEELRRAGDALGRLTGRIDVEDMLDVIFREFCIGK</sequence>
<dbReference type="NCBIfam" id="NF003661">
    <property type="entry name" value="PRK05291.1-3"/>
    <property type="match status" value="1"/>
</dbReference>
<feature type="binding site" evidence="8">
    <location>
        <begin position="288"/>
        <end position="291"/>
    </location>
    <ligand>
        <name>GTP</name>
        <dbReference type="ChEBI" id="CHEBI:37565"/>
    </ligand>
</feature>
<dbReference type="FunFam" id="3.30.1360.120:FF:000007">
    <property type="entry name" value="tRNA modification GTPase GTPBP3, mitochondrial"/>
    <property type="match status" value="1"/>
</dbReference>
<evidence type="ECO:0000256" key="3">
    <source>
        <dbReference type="ARBA" id="ARBA00022741"/>
    </source>
</evidence>
<dbReference type="InterPro" id="IPR031168">
    <property type="entry name" value="G_TrmE"/>
</dbReference>
<feature type="binding site" evidence="8">
    <location>
        <position position="248"/>
    </location>
    <ligand>
        <name>Mg(2+)</name>
        <dbReference type="ChEBI" id="CHEBI:18420"/>
    </ligand>
</feature>
<dbReference type="HAMAP" id="MF_00379">
    <property type="entry name" value="GTPase_MnmE"/>
    <property type="match status" value="1"/>
</dbReference>
<keyword evidence="5 8" id="KW-0460">Magnesium</keyword>
<dbReference type="InterPro" id="IPR005225">
    <property type="entry name" value="Small_GTP-bd"/>
</dbReference>
<dbReference type="PROSITE" id="PS51709">
    <property type="entry name" value="G_TRME"/>
    <property type="match status" value="1"/>
</dbReference>
<dbReference type="Pfam" id="PF10396">
    <property type="entry name" value="TrmE_N"/>
    <property type="match status" value="1"/>
</dbReference>
<evidence type="ECO:0000256" key="6">
    <source>
        <dbReference type="ARBA" id="ARBA00022958"/>
    </source>
</evidence>
<comment type="caution">
    <text evidence="8">Lacks conserved residue(s) required for the propagation of feature annotation.</text>
</comment>
<accession>A0A7W9FNZ8</accession>
<dbReference type="GO" id="GO:0002098">
    <property type="term" value="P:tRNA wobble uridine modification"/>
    <property type="evidence" value="ECO:0007669"/>
    <property type="project" value="TreeGrafter"/>
</dbReference>
<organism evidence="10 11">
    <name type="scientific">Prosthecomicrobium pneumaticum</name>
    <dbReference type="NCBI Taxonomy" id="81895"/>
    <lineage>
        <taxon>Bacteria</taxon>
        <taxon>Pseudomonadati</taxon>
        <taxon>Pseudomonadota</taxon>
        <taxon>Alphaproteobacteria</taxon>
        <taxon>Hyphomicrobiales</taxon>
        <taxon>Kaistiaceae</taxon>
        <taxon>Prosthecomicrobium</taxon>
    </lineage>
</organism>
<feature type="binding site" evidence="8">
    <location>
        <begin position="263"/>
        <end position="269"/>
    </location>
    <ligand>
        <name>GTP</name>
        <dbReference type="ChEBI" id="CHEBI:37565"/>
    </ligand>
</feature>
<reference evidence="10 11" key="1">
    <citation type="submission" date="2020-08" db="EMBL/GenBank/DDBJ databases">
        <title>Genomic Encyclopedia of Type Strains, Phase IV (KMG-IV): sequencing the most valuable type-strain genomes for metagenomic binning, comparative biology and taxonomic classification.</title>
        <authorList>
            <person name="Goeker M."/>
        </authorList>
    </citation>
    <scope>NUCLEOTIDE SEQUENCE [LARGE SCALE GENOMIC DNA]</scope>
    <source>
        <strain evidence="10 11">DSM 16268</strain>
    </source>
</reference>
<dbReference type="InterPro" id="IPR027417">
    <property type="entry name" value="P-loop_NTPase"/>
</dbReference>
<dbReference type="AlphaFoldDB" id="A0A7W9FNZ8"/>
<evidence type="ECO:0000256" key="4">
    <source>
        <dbReference type="ARBA" id="ARBA00022801"/>
    </source>
</evidence>
<comment type="subunit">
    <text evidence="8">Homodimer. Heterotetramer of two MnmE and two MnmG subunits.</text>
</comment>
<dbReference type="InterPro" id="IPR027266">
    <property type="entry name" value="TrmE/GcvT-like"/>
</dbReference>
<evidence type="ECO:0000256" key="8">
    <source>
        <dbReference type="HAMAP-Rule" id="MF_00379"/>
    </source>
</evidence>
<dbReference type="Gene3D" id="3.30.1360.120">
    <property type="entry name" value="Probable tRNA modification gtpase trme, domain 1"/>
    <property type="match status" value="1"/>
</dbReference>
<dbReference type="SUPFAM" id="SSF116878">
    <property type="entry name" value="TrmE connector domain"/>
    <property type="match status" value="1"/>
</dbReference>
<feature type="domain" description="TrmE-type G" evidence="9">
    <location>
        <begin position="234"/>
        <end position="389"/>
    </location>
</feature>
<evidence type="ECO:0000256" key="2">
    <source>
        <dbReference type="ARBA" id="ARBA00022694"/>
    </source>
</evidence>
<dbReference type="InterPro" id="IPR025867">
    <property type="entry name" value="MnmE_helical"/>
</dbReference>